<dbReference type="InterPro" id="IPR003594">
    <property type="entry name" value="HATPase_dom"/>
</dbReference>
<comment type="caution">
    <text evidence="11">The sequence shown here is derived from an EMBL/GenBank/DDBJ whole genome shotgun (WGS) entry which is preliminary data.</text>
</comment>
<dbReference type="SUPFAM" id="SSF158472">
    <property type="entry name" value="HAMP domain-like"/>
    <property type="match status" value="1"/>
</dbReference>
<feature type="domain" description="HAMP" evidence="10">
    <location>
        <begin position="331"/>
        <end position="384"/>
    </location>
</feature>
<dbReference type="RefSeq" id="WP_342769992.1">
    <property type="nucleotide sequence ID" value="NZ_CP054613.1"/>
</dbReference>
<dbReference type="GO" id="GO:0000155">
    <property type="term" value="F:phosphorelay sensor kinase activity"/>
    <property type="evidence" value="ECO:0007669"/>
    <property type="project" value="InterPro"/>
</dbReference>
<evidence type="ECO:0000256" key="4">
    <source>
        <dbReference type="ARBA" id="ARBA00022679"/>
    </source>
</evidence>
<keyword evidence="6 11" id="KW-0418">Kinase</keyword>
<keyword evidence="12" id="KW-1185">Reference proteome</keyword>
<dbReference type="InterPro" id="IPR050640">
    <property type="entry name" value="Bact_2-comp_sensor_kinase"/>
</dbReference>
<evidence type="ECO:0000256" key="5">
    <source>
        <dbReference type="ARBA" id="ARBA00022692"/>
    </source>
</evidence>
<evidence type="ECO:0000256" key="7">
    <source>
        <dbReference type="ARBA" id="ARBA00022989"/>
    </source>
</evidence>
<dbReference type="AlphaFoldDB" id="A0A2V2YSK6"/>
<evidence type="ECO:0000259" key="10">
    <source>
        <dbReference type="PROSITE" id="PS50885"/>
    </source>
</evidence>
<dbReference type="Pfam" id="PF06580">
    <property type="entry name" value="His_kinase"/>
    <property type="match status" value="1"/>
</dbReference>
<dbReference type="InterPro" id="IPR036890">
    <property type="entry name" value="HATPase_C_sf"/>
</dbReference>
<dbReference type="Pfam" id="PF02518">
    <property type="entry name" value="HATPase_c"/>
    <property type="match status" value="1"/>
</dbReference>
<dbReference type="SUPFAM" id="SSF55874">
    <property type="entry name" value="ATPase domain of HSP90 chaperone/DNA topoisomerase II/histidine kinase"/>
    <property type="match status" value="1"/>
</dbReference>
<evidence type="ECO:0000256" key="2">
    <source>
        <dbReference type="ARBA" id="ARBA00022475"/>
    </source>
</evidence>
<sequence length="607" mass="68273">MGKYSLNPLTRFSVNRQLLMLLLIMVIPIFVLQVYGSAKAEEIMTRNVTSAYAETSKQNLSLISRDIDTISKITSTIIANPITQQLRTDSSAGSEVIDRVRKYAAADKMLSGYSTTADGSNTIAYSFYVYDPDDLYEFAPKRQMAASGVYFFTKEQAPPAWYEEAVVRKGEGYMKVIDSQVQLVPKTKTLAYIRAVRDTSSGNSVIGVLVATNMEDQIGESLNSVDLPEGGNVYFTDGQGTILTSNETGRLGSQLTVPPELQQQSGLGKSIHLIEADSIYVSTFGNNGQELVYNIPKQPLLKQQTELKRIIQVLSIIYLVVCCFVMTYFWRSLMKPLQKMASFSRSYEPGKLVPGTPAKGRRDEIGILMSSLYDMARRLNMLIKDKYQMEIKQKETQLQMLYQQINPHLLYNTLESIYWKSTIEGRSESAEMIKDLSKLMRISLSRGRELITIGEELEHAGAYIKLQQHRYAFTFNVDWQIPDEVLPYLIPKITLQPLVENGIIHGIKHMGEDGEIGITVLFENNAIVIQIEDNGYKDVDTEAIERIIASNGTGEQSGYGIRNIQQRIRLHFGTAFGLTYRRREGGGTIARLTMPAVTVAPEEERER</sequence>
<dbReference type="PANTHER" id="PTHR34220:SF7">
    <property type="entry name" value="SENSOR HISTIDINE KINASE YPDA"/>
    <property type="match status" value="1"/>
</dbReference>
<comment type="subcellular location">
    <subcellularLocation>
        <location evidence="1">Cell membrane</location>
        <topology evidence="1">Multi-pass membrane protein</topology>
    </subcellularLocation>
</comment>
<dbReference type="InterPro" id="IPR003660">
    <property type="entry name" value="HAMP_dom"/>
</dbReference>
<evidence type="ECO:0000313" key="12">
    <source>
        <dbReference type="Proteomes" id="UP000246635"/>
    </source>
</evidence>
<dbReference type="PANTHER" id="PTHR34220">
    <property type="entry name" value="SENSOR HISTIDINE KINASE YPDA"/>
    <property type="match status" value="1"/>
</dbReference>
<dbReference type="Pfam" id="PF02743">
    <property type="entry name" value="dCache_1"/>
    <property type="match status" value="1"/>
</dbReference>
<keyword evidence="2" id="KW-1003">Cell membrane</keyword>
<dbReference type="InterPro" id="IPR010559">
    <property type="entry name" value="Sig_transdc_His_kin_internal"/>
</dbReference>
<evidence type="ECO:0000313" key="11">
    <source>
        <dbReference type="EMBL" id="PWW01149.1"/>
    </source>
</evidence>
<evidence type="ECO:0000256" key="6">
    <source>
        <dbReference type="ARBA" id="ARBA00022777"/>
    </source>
</evidence>
<dbReference type="PROSITE" id="PS50885">
    <property type="entry name" value="HAMP"/>
    <property type="match status" value="1"/>
</dbReference>
<keyword evidence="7 9" id="KW-1133">Transmembrane helix</keyword>
<keyword evidence="5 9" id="KW-0812">Transmembrane</keyword>
<dbReference type="InterPro" id="IPR033479">
    <property type="entry name" value="dCache_1"/>
</dbReference>
<dbReference type="Gene3D" id="3.30.565.10">
    <property type="entry name" value="Histidine kinase-like ATPase, C-terminal domain"/>
    <property type="match status" value="1"/>
</dbReference>
<feature type="transmembrane region" description="Helical" evidence="9">
    <location>
        <begin position="310"/>
        <end position="330"/>
    </location>
</feature>
<keyword evidence="3" id="KW-0597">Phosphoprotein</keyword>
<name>A0A2V2YSK6_9BACL</name>
<organism evidence="11 12">
    <name type="scientific">Paenibacillus cellulosilyticus</name>
    <dbReference type="NCBI Taxonomy" id="375489"/>
    <lineage>
        <taxon>Bacteria</taxon>
        <taxon>Bacillati</taxon>
        <taxon>Bacillota</taxon>
        <taxon>Bacilli</taxon>
        <taxon>Bacillales</taxon>
        <taxon>Paenibacillaceae</taxon>
        <taxon>Paenibacillus</taxon>
    </lineage>
</organism>
<keyword evidence="8 9" id="KW-0472">Membrane</keyword>
<evidence type="ECO:0000256" key="3">
    <source>
        <dbReference type="ARBA" id="ARBA00022553"/>
    </source>
</evidence>
<evidence type="ECO:0000256" key="8">
    <source>
        <dbReference type="ARBA" id="ARBA00023136"/>
    </source>
</evidence>
<gene>
    <name evidence="11" type="ORF">DFQ01_11039</name>
</gene>
<keyword evidence="4" id="KW-0808">Transferase</keyword>
<proteinExistence type="predicted"/>
<dbReference type="GO" id="GO:0005886">
    <property type="term" value="C:plasma membrane"/>
    <property type="evidence" value="ECO:0007669"/>
    <property type="project" value="UniProtKB-SubCell"/>
</dbReference>
<dbReference type="Proteomes" id="UP000246635">
    <property type="component" value="Unassembled WGS sequence"/>
</dbReference>
<dbReference type="EMBL" id="QGTQ01000010">
    <property type="protein sequence ID" value="PWW01149.1"/>
    <property type="molecule type" value="Genomic_DNA"/>
</dbReference>
<dbReference type="Gene3D" id="6.10.340.10">
    <property type="match status" value="1"/>
</dbReference>
<accession>A0A2V2YSK6</accession>
<evidence type="ECO:0000256" key="9">
    <source>
        <dbReference type="SAM" id="Phobius"/>
    </source>
</evidence>
<evidence type="ECO:0000256" key="1">
    <source>
        <dbReference type="ARBA" id="ARBA00004651"/>
    </source>
</evidence>
<feature type="transmembrane region" description="Helical" evidence="9">
    <location>
        <begin position="18"/>
        <end position="36"/>
    </location>
</feature>
<protein>
    <submittedName>
        <fullName evidence="11">Histidine kinase/DNA gyrase B/HSP90-like ATPase</fullName>
    </submittedName>
</protein>
<dbReference type="SMART" id="SM00387">
    <property type="entry name" value="HATPase_c"/>
    <property type="match status" value="1"/>
</dbReference>
<reference evidence="11 12" key="1">
    <citation type="submission" date="2018-05" db="EMBL/GenBank/DDBJ databases">
        <title>Genomic Encyclopedia of Type Strains, Phase III (KMG-III): the genomes of soil and plant-associated and newly described type strains.</title>
        <authorList>
            <person name="Whitman W."/>
        </authorList>
    </citation>
    <scope>NUCLEOTIDE SEQUENCE [LARGE SCALE GENOMIC DNA]</scope>
    <source>
        <strain evidence="11 12">CECT 5696</strain>
    </source>
</reference>